<name>A0A453HCS3_AEGTS</name>
<reference evidence="1" key="3">
    <citation type="journal article" date="2017" name="Nature">
        <title>Genome sequence of the progenitor of the wheat D genome Aegilops tauschii.</title>
        <authorList>
            <person name="Luo M.C."/>
            <person name="Gu Y.Q."/>
            <person name="Puiu D."/>
            <person name="Wang H."/>
            <person name="Twardziok S.O."/>
            <person name="Deal K.R."/>
            <person name="Huo N."/>
            <person name="Zhu T."/>
            <person name="Wang L."/>
            <person name="Wang Y."/>
            <person name="McGuire P.E."/>
            <person name="Liu S."/>
            <person name="Long H."/>
            <person name="Ramasamy R.K."/>
            <person name="Rodriguez J.C."/>
            <person name="Van S.L."/>
            <person name="Yuan L."/>
            <person name="Wang Z."/>
            <person name="Xia Z."/>
            <person name="Xiao L."/>
            <person name="Anderson O.D."/>
            <person name="Ouyang S."/>
            <person name="Liang Y."/>
            <person name="Zimin A.V."/>
            <person name="Pertea G."/>
            <person name="Qi P."/>
            <person name="Bennetzen J.L."/>
            <person name="Dai X."/>
            <person name="Dawson M.W."/>
            <person name="Muller H.G."/>
            <person name="Kugler K."/>
            <person name="Rivarola-Duarte L."/>
            <person name="Spannagl M."/>
            <person name="Mayer K.F.X."/>
            <person name="Lu F.H."/>
            <person name="Bevan M.W."/>
            <person name="Leroy P."/>
            <person name="Li P."/>
            <person name="You F.M."/>
            <person name="Sun Q."/>
            <person name="Liu Z."/>
            <person name="Lyons E."/>
            <person name="Wicker T."/>
            <person name="Salzberg S.L."/>
            <person name="Devos K.M."/>
            <person name="Dvorak J."/>
        </authorList>
    </citation>
    <scope>NUCLEOTIDE SEQUENCE [LARGE SCALE GENOMIC DNA]</scope>
    <source>
        <strain evidence="1">cv. AL8/78</strain>
    </source>
</reference>
<dbReference type="Proteomes" id="UP000015105">
    <property type="component" value="Chromosome 4D"/>
</dbReference>
<accession>A0A453HCS3</accession>
<reference evidence="1" key="4">
    <citation type="submission" date="2019-03" db="UniProtKB">
        <authorList>
            <consortium name="EnsemblPlants"/>
        </authorList>
    </citation>
    <scope>IDENTIFICATION</scope>
</reference>
<reference evidence="1" key="5">
    <citation type="journal article" date="2021" name="G3 (Bethesda)">
        <title>Aegilops tauschii genome assembly Aet v5.0 features greater sequence contiguity and improved annotation.</title>
        <authorList>
            <person name="Wang L."/>
            <person name="Zhu T."/>
            <person name="Rodriguez J.C."/>
            <person name="Deal K.R."/>
            <person name="Dubcovsky J."/>
            <person name="McGuire P.E."/>
            <person name="Lux T."/>
            <person name="Spannagl M."/>
            <person name="Mayer K.F.X."/>
            <person name="Baldrich P."/>
            <person name="Meyers B.C."/>
            <person name="Huo N."/>
            <person name="Gu Y.Q."/>
            <person name="Zhou H."/>
            <person name="Devos K.M."/>
            <person name="Bennetzen J.L."/>
            <person name="Unver T."/>
            <person name="Budak H."/>
            <person name="Gulick P.J."/>
            <person name="Galiba G."/>
            <person name="Kalapos B."/>
            <person name="Nelson D.R."/>
            <person name="Li P."/>
            <person name="You F.M."/>
            <person name="Luo M.C."/>
            <person name="Dvorak J."/>
        </authorList>
    </citation>
    <scope>NUCLEOTIDE SEQUENCE [LARGE SCALE GENOMIC DNA]</scope>
    <source>
        <strain evidence="1">cv. AL8/78</strain>
    </source>
</reference>
<reference evidence="2" key="1">
    <citation type="journal article" date="2014" name="Science">
        <title>Ancient hybridizations among the ancestral genomes of bread wheat.</title>
        <authorList>
            <consortium name="International Wheat Genome Sequencing Consortium,"/>
            <person name="Marcussen T."/>
            <person name="Sandve S.R."/>
            <person name="Heier L."/>
            <person name="Spannagl M."/>
            <person name="Pfeifer M."/>
            <person name="Jakobsen K.S."/>
            <person name="Wulff B.B."/>
            <person name="Steuernagel B."/>
            <person name="Mayer K.F."/>
            <person name="Olsen O.A."/>
        </authorList>
    </citation>
    <scope>NUCLEOTIDE SEQUENCE [LARGE SCALE GENOMIC DNA]</scope>
    <source>
        <strain evidence="2">cv. AL8/78</strain>
    </source>
</reference>
<dbReference type="Gramene" id="AET4Gv20147700.4">
    <property type="protein sequence ID" value="AET4Gv20147700.4"/>
    <property type="gene ID" value="AET4Gv20147700"/>
</dbReference>
<dbReference type="EnsemblPlants" id="AET4Gv20147700.4">
    <property type="protein sequence ID" value="AET4Gv20147700.4"/>
    <property type="gene ID" value="AET4Gv20147700"/>
</dbReference>
<organism evidence="1 2">
    <name type="scientific">Aegilops tauschii subsp. strangulata</name>
    <name type="common">Goatgrass</name>
    <dbReference type="NCBI Taxonomy" id="200361"/>
    <lineage>
        <taxon>Eukaryota</taxon>
        <taxon>Viridiplantae</taxon>
        <taxon>Streptophyta</taxon>
        <taxon>Embryophyta</taxon>
        <taxon>Tracheophyta</taxon>
        <taxon>Spermatophyta</taxon>
        <taxon>Magnoliopsida</taxon>
        <taxon>Liliopsida</taxon>
        <taxon>Poales</taxon>
        <taxon>Poaceae</taxon>
        <taxon>BOP clade</taxon>
        <taxon>Pooideae</taxon>
        <taxon>Triticodae</taxon>
        <taxon>Triticeae</taxon>
        <taxon>Triticinae</taxon>
        <taxon>Aegilops</taxon>
    </lineage>
</organism>
<protein>
    <submittedName>
        <fullName evidence="1">Uncharacterized protein</fullName>
    </submittedName>
</protein>
<evidence type="ECO:0000313" key="2">
    <source>
        <dbReference type="Proteomes" id="UP000015105"/>
    </source>
</evidence>
<keyword evidence="2" id="KW-1185">Reference proteome</keyword>
<sequence>ADWDGLAVGADEDDLGLLEDDPPHSERRVDCWAITEDTLSAAQQEDLSTMMNLLNIKQHQARSLFIHHRWKIDCIYDCLDRKGRDRMLREAGIVLQEKSSMLIGASRTPSRSVQCNVCFDDDLSPAAVSTMDCGHCFCNDSGYVVDPQVARTHGQTLRATAATATRRARTRWTRAGGS</sequence>
<reference evidence="2" key="2">
    <citation type="journal article" date="2017" name="Nat. Plants">
        <title>The Aegilops tauschii genome reveals multiple impacts of transposons.</title>
        <authorList>
            <person name="Zhao G."/>
            <person name="Zou C."/>
            <person name="Li K."/>
            <person name="Wang K."/>
            <person name="Li T."/>
            <person name="Gao L."/>
            <person name="Zhang X."/>
            <person name="Wang H."/>
            <person name="Yang Z."/>
            <person name="Liu X."/>
            <person name="Jiang W."/>
            <person name="Mao L."/>
            <person name="Kong X."/>
            <person name="Jiao Y."/>
            <person name="Jia J."/>
        </authorList>
    </citation>
    <scope>NUCLEOTIDE SEQUENCE [LARGE SCALE GENOMIC DNA]</scope>
    <source>
        <strain evidence="2">cv. AL8/78</strain>
    </source>
</reference>
<proteinExistence type="predicted"/>
<dbReference type="AlphaFoldDB" id="A0A453HCS3"/>
<evidence type="ECO:0000313" key="1">
    <source>
        <dbReference type="EnsemblPlants" id="AET4Gv20147700.4"/>
    </source>
</evidence>